<organism evidence="1 2">
    <name type="scientific">Pseudomonas syringae pv. coriandricola</name>
    <dbReference type="NCBI Taxonomy" id="264453"/>
    <lineage>
        <taxon>Bacteria</taxon>
        <taxon>Pseudomonadati</taxon>
        <taxon>Pseudomonadota</taxon>
        <taxon>Gammaproteobacteria</taxon>
        <taxon>Pseudomonadales</taxon>
        <taxon>Pseudomonadaceae</taxon>
        <taxon>Pseudomonas</taxon>
    </lineage>
</organism>
<evidence type="ECO:0000313" key="1">
    <source>
        <dbReference type="EMBL" id="RMN06308.1"/>
    </source>
</evidence>
<dbReference type="RefSeq" id="WP_054086395.1">
    <property type="nucleotide sequence ID" value="NZ_LJPZ01000356.1"/>
</dbReference>
<proteinExistence type="predicted"/>
<sequence>MACNPNRLTLLLDIGFLVSRAKAQENIDRLIIAGDVPPPPMAHIYWEDVLDKLEELALMDHIDDFTPDQSPMLEGTGCLKSYQTLRHWYKLGDMPDDFHVIERF</sequence>
<reference evidence="1 2" key="1">
    <citation type="submission" date="2018-08" db="EMBL/GenBank/DDBJ databases">
        <title>Recombination of ecologically and evolutionarily significant loci maintains genetic cohesion in the Pseudomonas syringae species complex.</title>
        <authorList>
            <person name="Dillon M."/>
            <person name="Thakur S."/>
            <person name="Almeida R.N.D."/>
            <person name="Weir B.S."/>
            <person name="Guttman D.S."/>
        </authorList>
    </citation>
    <scope>NUCLEOTIDE SEQUENCE [LARGE SCALE GENOMIC DNA]</scope>
    <source>
        <strain evidence="1 2">ICMP 12341</strain>
    </source>
</reference>
<dbReference type="EMBL" id="RBOV01000420">
    <property type="protein sequence ID" value="RMN06308.1"/>
    <property type="molecule type" value="Genomic_DNA"/>
</dbReference>
<gene>
    <name evidence="1" type="ORF">ALQ65_02421</name>
</gene>
<dbReference type="AlphaFoldDB" id="A0A0P9LQJ3"/>
<protein>
    <submittedName>
        <fullName evidence="1">Uncharacterized protein</fullName>
    </submittedName>
</protein>
<accession>A0A0P9LQJ3</accession>
<evidence type="ECO:0000313" key="2">
    <source>
        <dbReference type="Proteomes" id="UP000271468"/>
    </source>
</evidence>
<name>A0A0P9LQJ3_9PSED</name>
<dbReference type="Proteomes" id="UP000271468">
    <property type="component" value="Unassembled WGS sequence"/>
</dbReference>
<comment type="caution">
    <text evidence="1">The sequence shown here is derived from an EMBL/GenBank/DDBJ whole genome shotgun (WGS) entry which is preliminary data.</text>
</comment>